<keyword evidence="2" id="KW-1185">Reference proteome</keyword>
<accession>A0A9E7QMY7</accession>
<name>A0A9E7QMY7_9CAUD</name>
<evidence type="ECO:0000313" key="1">
    <source>
        <dbReference type="EMBL" id="UVN13993.1"/>
    </source>
</evidence>
<gene>
    <name evidence="1" type="ORF">FBPa35_0079</name>
</gene>
<protein>
    <submittedName>
        <fullName evidence="1">Uncharacterized protein</fullName>
    </submittedName>
</protein>
<dbReference type="Proteomes" id="UP001057909">
    <property type="component" value="Segment"/>
</dbReference>
<reference evidence="1" key="1">
    <citation type="submission" date="2022-06" db="EMBL/GenBank/DDBJ databases">
        <title>Fagenbank pseudomonas phage collection.</title>
        <authorList>
            <person name="van den Berg D.F."/>
            <person name="Costa A.R."/>
            <person name="Esser J.Q."/>
            <person name="Muralidharan A."/>
            <person name="Estrada Bonilla B."/>
            <person name="Haagsma A.C."/>
            <person name="van der Steen B.A."/>
            <person name="van den Bossche H."/>
            <person name="Nobrega F.L."/>
            <person name="Haas P.-J."/>
            <person name="Brouns S.J.J."/>
        </authorList>
    </citation>
    <scope>NUCLEOTIDE SEQUENCE</scope>
</reference>
<dbReference type="EMBL" id="ON857938">
    <property type="protein sequence ID" value="UVN13993.1"/>
    <property type="molecule type" value="Genomic_DNA"/>
</dbReference>
<sequence>MIGTVHKESPLTLSTRIGSASGEKHTYTMLVGEPLRTPIIIRDDGKAFTLTWPEIINLARSAFDIDDASDGSVFQKFK</sequence>
<evidence type="ECO:0000313" key="2">
    <source>
        <dbReference type="Proteomes" id="UP001057909"/>
    </source>
</evidence>
<proteinExistence type="predicted"/>
<organism evidence="1 2">
    <name type="scientific">Pseudomonas phage vB_PaeM_FBPa35</name>
    <dbReference type="NCBI Taxonomy" id="2969608"/>
    <lineage>
        <taxon>Viruses</taxon>
        <taxon>Duplodnaviria</taxon>
        <taxon>Heunggongvirae</taxon>
        <taxon>Uroviricota</taxon>
        <taxon>Caudoviricetes</taxon>
        <taxon>Lindbergviridae</taxon>
        <taxon>Pbunavirus</taxon>
        <taxon>Pbunavirus FBPa35</taxon>
    </lineage>
</organism>